<keyword evidence="2" id="KW-1185">Reference proteome</keyword>
<organism evidence="1 2">
    <name type="scientific">Lactococcus formosensis</name>
    <dbReference type="NCBI Taxonomy" id="1281486"/>
    <lineage>
        <taxon>Bacteria</taxon>
        <taxon>Bacillati</taxon>
        <taxon>Bacillota</taxon>
        <taxon>Bacilli</taxon>
        <taxon>Lactobacillales</taxon>
        <taxon>Streptococcaceae</taxon>
        <taxon>Lactococcus</taxon>
    </lineage>
</organism>
<name>A0A9X4P6U0_9LACT</name>
<evidence type="ECO:0000313" key="1">
    <source>
        <dbReference type="EMBL" id="MDG6146349.1"/>
    </source>
</evidence>
<gene>
    <name evidence="1" type="ORF">NF717_11955</name>
</gene>
<accession>A0A9X4P6U0</accession>
<proteinExistence type="predicted"/>
<comment type="caution">
    <text evidence="1">The sequence shown here is derived from an EMBL/GenBank/DDBJ whole genome shotgun (WGS) entry which is preliminary data.</text>
</comment>
<feature type="non-terminal residue" evidence="1">
    <location>
        <position position="98"/>
    </location>
</feature>
<dbReference type="Proteomes" id="UP001153199">
    <property type="component" value="Unassembled WGS sequence"/>
</dbReference>
<dbReference type="EMBL" id="JAMWFV010000083">
    <property type="protein sequence ID" value="MDG6146349.1"/>
    <property type="molecule type" value="Genomic_DNA"/>
</dbReference>
<sequence>MAPIAPSFSTGGASDTGVGLDANRWLATNLPEDVAADETRVVPEESGGVQRAFSLSLADINRLSGAGLGFPNLAQRAALGTEWWWLRTPVFGLNAWGV</sequence>
<protein>
    <submittedName>
        <fullName evidence="1">Uncharacterized protein</fullName>
    </submittedName>
</protein>
<evidence type="ECO:0000313" key="2">
    <source>
        <dbReference type="Proteomes" id="UP001153199"/>
    </source>
</evidence>
<dbReference type="AlphaFoldDB" id="A0A9X4P6U0"/>
<reference evidence="1" key="1">
    <citation type="submission" date="2022-06" db="EMBL/GenBank/DDBJ databases">
        <title>Lactococcus from bovine mastitis in China.</title>
        <authorList>
            <person name="Lin Y."/>
            <person name="Han B."/>
        </authorList>
    </citation>
    <scope>NUCLEOTIDE SEQUENCE</scope>
    <source>
        <strain evidence="1">Ningxia-I-26</strain>
    </source>
</reference>